<dbReference type="PANTHER" id="PTHR28008:SF1">
    <property type="entry name" value="DOMAIN PROTEIN, PUTATIVE (AFU_ORTHOLOGUE AFUA_3G10980)-RELATED"/>
    <property type="match status" value="1"/>
</dbReference>
<feature type="transmembrane region" description="Helical" evidence="1">
    <location>
        <begin position="39"/>
        <end position="56"/>
    </location>
</feature>
<evidence type="ECO:0000313" key="4">
    <source>
        <dbReference type="Proteomes" id="UP001356704"/>
    </source>
</evidence>
<sequence length="120" mass="13569">MLRKLLLSVAVIYTLALIVVTFINLDGVPSLGSSFDDKIYHFLAYAGLAGLWITFFKQRHKKQTLLLVFVIVVLFGVLLEVIQHQLNQNRTYDTYDLLANCFGVVIGTLIATRIDIIKLK</sequence>
<name>A0ABU7W3J6_9FLAO</name>
<keyword evidence="4" id="KW-1185">Reference proteome</keyword>
<keyword evidence="1" id="KW-0812">Transmembrane</keyword>
<accession>A0ABU7W3J6</accession>
<feature type="transmembrane region" description="Helical" evidence="1">
    <location>
        <begin position="5"/>
        <end position="27"/>
    </location>
</feature>
<feature type="transmembrane region" description="Helical" evidence="1">
    <location>
        <begin position="65"/>
        <end position="85"/>
    </location>
</feature>
<organism evidence="3 4">
    <name type="scientific">Winogradskyella poriferorum</name>
    <dbReference type="NCBI Taxonomy" id="307627"/>
    <lineage>
        <taxon>Bacteria</taxon>
        <taxon>Pseudomonadati</taxon>
        <taxon>Bacteroidota</taxon>
        <taxon>Flavobacteriia</taxon>
        <taxon>Flavobacteriales</taxon>
        <taxon>Flavobacteriaceae</taxon>
        <taxon>Winogradskyella</taxon>
    </lineage>
</organism>
<feature type="domain" description="VanZ-like" evidence="2">
    <location>
        <begin position="38"/>
        <end position="112"/>
    </location>
</feature>
<dbReference type="PANTHER" id="PTHR28008">
    <property type="entry name" value="DOMAIN PROTEIN, PUTATIVE (AFU_ORTHOLOGUE AFUA_3G10980)-RELATED"/>
    <property type="match status" value="1"/>
</dbReference>
<evidence type="ECO:0000313" key="3">
    <source>
        <dbReference type="EMBL" id="MEF3078539.1"/>
    </source>
</evidence>
<keyword evidence="1" id="KW-0472">Membrane</keyword>
<evidence type="ECO:0000259" key="2">
    <source>
        <dbReference type="Pfam" id="PF04892"/>
    </source>
</evidence>
<comment type="caution">
    <text evidence="3">The sequence shown here is derived from an EMBL/GenBank/DDBJ whole genome shotgun (WGS) entry which is preliminary data.</text>
</comment>
<dbReference type="RefSeq" id="WP_331809306.1">
    <property type="nucleotide sequence ID" value="NZ_JAZHOU010000001.1"/>
</dbReference>
<keyword evidence="1" id="KW-1133">Transmembrane helix</keyword>
<reference evidence="3 4" key="1">
    <citation type="submission" date="2024-02" db="EMBL/GenBank/DDBJ databases">
        <title>Winogradskyella poriferorum JCM 12885.</title>
        <authorList>
            <person name="Zhang D.-F."/>
            <person name="Fu Z.-Y."/>
        </authorList>
    </citation>
    <scope>NUCLEOTIDE SEQUENCE [LARGE SCALE GENOMIC DNA]</scope>
    <source>
        <strain evidence="3 4">JCM 12885</strain>
    </source>
</reference>
<proteinExistence type="predicted"/>
<protein>
    <submittedName>
        <fullName evidence="3">VanZ family protein</fullName>
    </submittedName>
</protein>
<gene>
    <name evidence="3" type="ORF">V1468_05960</name>
</gene>
<dbReference type="Proteomes" id="UP001356704">
    <property type="component" value="Unassembled WGS sequence"/>
</dbReference>
<dbReference type="EMBL" id="JAZHOU010000001">
    <property type="protein sequence ID" value="MEF3078539.1"/>
    <property type="molecule type" value="Genomic_DNA"/>
</dbReference>
<dbReference type="NCBIfam" id="NF037970">
    <property type="entry name" value="vanZ_1"/>
    <property type="match status" value="1"/>
</dbReference>
<evidence type="ECO:0000256" key="1">
    <source>
        <dbReference type="SAM" id="Phobius"/>
    </source>
</evidence>
<dbReference type="Pfam" id="PF04892">
    <property type="entry name" value="VanZ"/>
    <property type="match status" value="1"/>
</dbReference>
<feature type="transmembrane region" description="Helical" evidence="1">
    <location>
        <begin position="97"/>
        <end position="116"/>
    </location>
</feature>
<dbReference type="InterPro" id="IPR006976">
    <property type="entry name" value="VanZ-like"/>
</dbReference>